<dbReference type="GeneID" id="103721183"/>
<dbReference type="GO" id="GO:0003727">
    <property type="term" value="F:single-stranded RNA binding"/>
    <property type="evidence" value="ECO:0007669"/>
    <property type="project" value="TreeGrafter"/>
</dbReference>
<dbReference type="Gene3D" id="3.30.2170.10">
    <property type="entry name" value="archaeoglobus fulgidus dsm 4304 superfamily"/>
    <property type="match status" value="1"/>
</dbReference>
<dbReference type="HAMAP" id="MF_00801">
    <property type="entry name" value="Endonuclease_5"/>
    <property type="match status" value="1"/>
</dbReference>
<dbReference type="AlphaFoldDB" id="A0A8B9AB82"/>
<dbReference type="PANTHER" id="PTHR28511:SF1">
    <property type="entry name" value="ENDONUCLEASE V"/>
    <property type="match status" value="1"/>
</dbReference>
<evidence type="ECO:0000313" key="6">
    <source>
        <dbReference type="Proteomes" id="UP000228380"/>
    </source>
</evidence>
<dbReference type="CDD" id="cd06559">
    <property type="entry name" value="Endonuclease_V"/>
    <property type="match status" value="1"/>
</dbReference>
<dbReference type="GO" id="GO:0005737">
    <property type="term" value="C:cytoplasm"/>
    <property type="evidence" value="ECO:0007669"/>
    <property type="project" value="UniProtKB-SubCell"/>
</dbReference>
<dbReference type="FunFam" id="3.30.2170.10:FF:000005">
    <property type="entry name" value="Predicted protein"/>
    <property type="match status" value="1"/>
</dbReference>
<keyword evidence="2" id="KW-0963">Cytoplasm</keyword>
<dbReference type="GO" id="GO:0016891">
    <property type="term" value="F:RNA endonuclease activity producing 5'-phosphomonoesters, hydrolytic mechanism"/>
    <property type="evidence" value="ECO:0007669"/>
    <property type="project" value="TreeGrafter"/>
</dbReference>
<dbReference type="RefSeq" id="XP_038983956.1">
    <property type="nucleotide sequence ID" value="XM_039128028.1"/>
</dbReference>
<dbReference type="PANTHER" id="PTHR28511">
    <property type="entry name" value="ENDONUCLEASE V"/>
    <property type="match status" value="1"/>
</dbReference>
<sequence>MVRHKIFVGRRRGISRFGKFPAVSVFSQLPATPCSDTAKLIDQHAISVYLKNLGIHKWMILPFEKMEAPSRCADRIGLSIPLPLIPNLTLLMNGWCFCCSKDLQSLLVFILVLLTSYLACRAQDLLKGKLIVEDDFTWIIPSHDSSSLEGFKTEKLKYIGGVDISFLKEDPSTACAALVILDADTLNVVHEEFDVTKLQIPYVPGFLAFREAPILLGLLDKLKHNAHPFYPQLLMVDGNGLLHPRGFGLACHLGVLANLPTIGIGKNLHHVDGLTQSCVRQCLEARENCDKDLIPLIGKSGNIWGVAMRSSPSSSKPIYISTGHRISLNSAIRIVKLSCKFRVPEPIRQADIKSKVFLQKFKGSAHLMK</sequence>
<dbReference type="KEGG" id="pda:103721183"/>
<evidence type="ECO:0000256" key="4">
    <source>
        <dbReference type="ARBA" id="ARBA00022759"/>
    </source>
</evidence>
<dbReference type="InterPro" id="IPR007581">
    <property type="entry name" value="Endonuclease-V"/>
</dbReference>
<organism evidence="6 7">
    <name type="scientific">Phoenix dactylifera</name>
    <name type="common">Date palm</name>
    <dbReference type="NCBI Taxonomy" id="42345"/>
    <lineage>
        <taxon>Eukaryota</taxon>
        <taxon>Viridiplantae</taxon>
        <taxon>Streptophyta</taxon>
        <taxon>Embryophyta</taxon>
        <taxon>Tracheophyta</taxon>
        <taxon>Spermatophyta</taxon>
        <taxon>Magnoliopsida</taxon>
        <taxon>Liliopsida</taxon>
        <taxon>Arecaceae</taxon>
        <taxon>Coryphoideae</taxon>
        <taxon>Phoeniceae</taxon>
        <taxon>Phoenix</taxon>
    </lineage>
</organism>
<dbReference type="OrthoDB" id="20018at2759"/>
<dbReference type="GO" id="GO:0006281">
    <property type="term" value="P:DNA repair"/>
    <property type="evidence" value="ECO:0007669"/>
    <property type="project" value="InterPro"/>
</dbReference>
<accession>A0A8B9AB82</accession>
<keyword evidence="4 7" id="KW-0255">Endonuclease</keyword>
<dbReference type="Proteomes" id="UP000228380">
    <property type="component" value="Chromosome 7"/>
</dbReference>
<name>A0A8B9AB82_PHODC</name>
<dbReference type="GO" id="GO:0005730">
    <property type="term" value="C:nucleolus"/>
    <property type="evidence" value="ECO:0007669"/>
    <property type="project" value="TreeGrafter"/>
</dbReference>
<proteinExistence type="inferred from homology"/>
<evidence type="ECO:0000256" key="5">
    <source>
        <dbReference type="ARBA" id="ARBA00022801"/>
    </source>
</evidence>
<dbReference type="Pfam" id="PF04493">
    <property type="entry name" value="Endonuclease_5"/>
    <property type="match status" value="1"/>
</dbReference>
<keyword evidence="5" id="KW-0378">Hydrolase</keyword>
<evidence type="ECO:0000313" key="7">
    <source>
        <dbReference type="RefSeq" id="XP_038983956.1"/>
    </source>
</evidence>
<reference evidence="6" key="1">
    <citation type="journal article" date="2019" name="Nat. Commun.">
        <title>Genome-wide association mapping of date palm fruit traits.</title>
        <authorList>
            <person name="Hazzouri K.M."/>
            <person name="Gros-Balthazard M."/>
            <person name="Flowers J.M."/>
            <person name="Copetti D."/>
            <person name="Lemansour A."/>
            <person name="Lebrun M."/>
            <person name="Masmoudi K."/>
            <person name="Ferrand S."/>
            <person name="Dhar M.I."/>
            <person name="Fresquez Z.A."/>
            <person name="Rosas U."/>
            <person name="Zhang J."/>
            <person name="Talag J."/>
            <person name="Lee S."/>
            <person name="Kudrna D."/>
            <person name="Powell R.F."/>
            <person name="Leitch I.J."/>
            <person name="Krueger R.R."/>
            <person name="Wing R.A."/>
            <person name="Amiri K.M.A."/>
            <person name="Purugganan M.D."/>
        </authorList>
    </citation>
    <scope>NUCLEOTIDE SEQUENCE [LARGE SCALE GENOMIC DNA]</scope>
    <source>
        <strain evidence="6">cv. Khalas</strain>
    </source>
</reference>
<evidence type="ECO:0000256" key="1">
    <source>
        <dbReference type="ARBA" id="ARBA00004496"/>
    </source>
</evidence>
<comment type="subcellular location">
    <subcellularLocation>
        <location evidence="1">Cytoplasm</location>
    </subcellularLocation>
</comment>
<evidence type="ECO:0000256" key="2">
    <source>
        <dbReference type="ARBA" id="ARBA00022490"/>
    </source>
</evidence>
<keyword evidence="3" id="KW-0540">Nuclease</keyword>
<reference evidence="7" key="2">
    <citation type="submission" date="2025-08" db="UniProtKB">
        <authorList>
            <consortium name="RefSeq"/>
        </authorList>
    </citation>
    <scope>IDENTIFICATION</scope>
    <source>
        <tissue evidence="7">Young leaves</tissue>
    </source>
</reference>
<keyword evidence="6" id="KW-1185">Reference proteome</keyword>
<evidence type="ECO:0000256" key="3">
    <source>
        <dbReference type="ARBA" id="ARBA00022722"/>
    </source>
</evidence>
<protein>
    <submittedName>
        <fullName evidence="7">Endonuclease V isoform X1</fullName>
    </submittedName>
</protein>
<gene>
    <name evidence="7" type="primary">LOC103721183</name>
</gene>